<keyword evidence="6" id="KW-0206">Cytoskeleton</keyword>
<dbReference type="GO" id="GO:0005524">
    <property type="term" value="F:ATP binding"/>
    <property type="evidence" value="ECO:0007669"/>
    <property type="project" value="UniProtKB-KW"/>
</dbReference>
<dbReference type="GO" id="GO:0003777">
    <property type="term" value="F:microtubule motor activity"/>
    <property type="evidence" value="ECO:0007669"/>
    <property type="project" value="InterPro"/>
</dbReference>
<sequence>MRFSIDEVNFLGVPPSPRIRIPPFKWKGSDNGRNFSFHQVFHPLTSQTDVFENVTPLIQSALDGYNVCIFAYKQTGSRKTFTMEGTEGQLGVIPRTVDLLFDSVKNYKRIGREYEIRATFLEIYNEVLYDLLNPEATDLEIRMTAFDLLNEKLVRKLKMPKCTFCKKDVTDELQHPGPRVTLLLRHLKKSYKDGGLCRKCYDEAQELDNPCQEKKSGQVQEKSPNAPPEGAKDSLEELEVVVKVEQQPHGSKRSSETPQESLMAAPRPNNERELEVPEVVEVEEKNQEFVPMRGKKRMKLKKYLADVHLEREKVVTDETVNQPGFHHGPNHAKYAQFHLNYFFNSF</sequence>
<dbReference type="VEuPathDB" id="VectorBase:LLONM1_001794"/>
<keyword evidence="5" id="KW-0505">Motor protein</keyword>
<name>A0A1B0CGY1_LUTLO</name>
<evidence type="ECO:0000256" key="3">
    <source>
        <dbReference type="ARBA" id="ARBA00022741"/>
    </source>
</evidence>
<proteinExistence type="inferred from homology"/>
<evidence type="ECO:0000256" key="5">
    <source>
        <dbReference type="ARBA" id="ARBA00023175"/>
    </source>
</evidence>
<keyword evidence="2" id="KW-0493">Microtubule</keyword>
<evidence type="ECO:0000256" key="4">
    <source>
        <dbReference type="ARBA" id="ARBA00022840"/>
    </source>
</evidence>
<evidence type="ECO:0000256" key="2">
    <source>
        <dbReference type="ARBA" id="ARBA00022701"/>
    </source>
</evidence>
<keyword evidence="6" id="KW-0963">Cytoplasm</keyword>
<dbReference type="PANTHER" id="PTHR47972:SF45">
    <property type="entry name" value="PROTEIN CLARET SEGREGATIONAL"/>
    <property type="match status" value="1"/>
</dbReference>
<reference evidence="10" key="1">
    <citation type="submission" date="2020-05" db="UniProtKB">
        <authorList>
            <consortium name="EnsemblMetazoa"/>
        </authorList>
    </citation>
    <scope>IDENTIFICATION</scope>
    <source>
        <strain evidence="10">Jacobina</strain>
    </source>
</reference>
<dbReference type="AlphaFoldDB" id="A0A1B0CGY1"/>
<dbReference type="InterPro" id="IPR036961">
    <property type="entry name" value="Kinesin_motor_dom_sf"/>
</dbReference>
<dbReference type="Gene3D" id="3.40.850.10">
    <property type="entry name" value="Kinesin motor domain"/>
    <property type="match status" value="1"/>
</dbReference>
<dbReference type="SMART" id="SM00129">
    <property type="entry name" value="KISc"/>
    <property type="match status" value="1"/>
</dbReference>
<dbReference type="PROSITE" id="PS50067">
    <property type="entry name" value="KINESIN_MOTOR_2"/>
    <property type="match status" value="1"/>
</dbReference>
<dbReference type="InterPro" id="IPR001752">
    <property type="entry name" value="Kinesin_motor_dom"/>
</dbReference>
<feature type="region of interest" description="Disordered" evidence="8">
    <location>
        <begin position="245"/>
        <end position="273"/>
    </location>
</feature>
<evidence type="ECO:0000256" key="1">
    <source>
        <dbReference type="ARBA" id="ARBA00004245"/>
    </source>
</evidence>
<dbReference type="VEuPathDB" id="VectorBase:LLOJ003694"/>
<dbReference type="GO" id="GO:0007018">
    <property type="term" value="P:microtubule-based movement"/>
    <property type="evidence" value="ECO:0007669"/>
    <property type="project" value="InterPro"/>
</dbReference>
<evidence type="ECO:0000313" key="10">
    <source>
        <dbReference type="EnsemblMetazoa" id="LLOJ003694-PA"/>
    </source>
</evidence>
<dbReference type="GO" id="GO:0005874">
    <property type="term" value="C:microtubule"/>
    <property type="evidence" value="ECO:0007669"/>
    <property type="project" value="UniProtKB-KW"/>
</dbReference>
<keyword evidence="4" id="KW-0067">ATP-binding</keyword>
<evidence type="ECO:0000256" key="8">
    <source>
        <dbReference type="SAM" id="MobiDB-lite"/>
    </source>
</evidence>
<dbReference type="EnsemblMetazoa" id="LLOJ003694-RA">
    <property type="protein sequence ID" value="LLOJ003694-PA"/>
    <property type="gene ID" value="LLOJ003694"/>
</dbReference>
<dbReference type="SUPFAM" id="SSF52540">
    <property type="entry name" value="P-loop containing nucleoside triphosphate hydrolases"/>
    <property type="match status" value="1"/>
</dbReference>
<organism evidence="10 11">
    <name type="scientific">Lutzomyia longipalpis</name>
    <name type="common">Sand fly</name>
    <dbReference type="NCBI Taxonomy" id="7200"/>
    <lineage>
        <taxon>Eukaryota</taxon>
        <taxon>Metazoa</taxon>
        <taxon>Ecdysozoa</taxon>
        <taxon>Arthropoda</taxon>
        <taxon>Hexapoda</taxon>
        <taxon>Insecta</taxon>
        <taxon>Pterygota</taxon>
        <taxon>Neoptera</taxon>
        <taxon>Endopterygota</taxon>
        <taxon>Diptera</taxon>
        <taxon>Nematocera</taxon>
        <taxon>Psychodoidea</taxon>
        <taxon>Psychodidae</taxon>
        <taxon>Lutzomyia</taxon>
        <taxon>Lutzomyia</taxon>
    </lineage>
</organism>
<evidence type="ECO:0000256" key="6">
    <source>
        <dbReference type="ARBA" id="ARBA00023212"/>
    </source>
</evidence>
<dbReference type="InterPro" id="IPR027417">
    <property type="entry name" value="P-loop_NTPase"/>
</dbReference>
<protein>
    <recommendedName>
        <fullName evidence="9">Kinesin motor domain-containing protein</fullName>
    </recommendedName>
</protein>
<evidence type="ECO:0000259" key="9">
    <source>
        <dbReference type="PROSITE" id="PS50067"/>
    </source>
</evidence>
<dbReference type="VEuPathDB" id="VectorBase:LLONM1_001758"/>
<dbReference type="Pfam" id="PF00225">
    <property type="entry name" value="Kinesin"/>
    <property type="match status" value="1"/>
</dbReference>
<accession>A0A1B0CGY1</accession>
<dbReference type="Proteomes" id="UP000092461">
    <property type="component" value="Unassembled WGS sequence"/>
</dbReference>
<comment type="similarity">
    <text evidence="7">Belongs to the TRAFAC class myosin-kinesin ATPase superfamily. Kinesin family.</text>
</comment>
<dbReference type="GO" id="GO:0008017">
    <property type="term" value="F:microtubule binding"/>
    <property type="evidence" value="ECO:0007669"/>
    <property type="project" value="InterPro"/>
</dbReference>
<feature type="region of interest" description="Disordered" evidence="8">
    <location>
        <begin position="209"/>
        <end position="233"/>
    </location>
</feature>
<dbReference type="InterPro" id="IPR027640">
    <property type="entry name" value="Kinesin-like_fam"/>
</dbReference>
<feature type="domain" description="Kinesin motor" evidence="9">
    <location>
        <begin position="1"/>
        <end position="142"/>
    </location>
</feature>
<dbReference type="PANTHER" id="PTHR47972">
    <property type="entry name" value="KINESIN-LIKE PROTEIN KLP-3"/>
    <property type="match status" value="1"/>
</dbReference>
<evidence type="ECO:0000256" key="7">
    <source>
        <dbReference type="PROSITE-ProRule" id="PRU00283"/>
    </source>
</evidence>
<keyword evidence="3" id="KW-0547">Nucleotide-binding</keyword>
<dbReference type="EMBL" id="AJWK01011722">
    <property type="status" value="NOT_ANNOTATED_CDS"/>
    <property type="molecule type" value="Genomic_DNA"/>
</dbReference>
<evidence type="ECO:0000313" key="11">
    <source>
        <dbReference type="Proteomes" id="UP000092461"/>
    </source>
</evidence>
<comment type="caution">
    <text evidence="7">Lacks conserved residue(s) required for the propagation of feature annotation.</text>
</comment>
<keyword evidence="11" id="KW-1185">Reference proteome</keyword>
<comment type="subcellular location">
    <subcellularLocation>
        <location evidence="1">Cytoplasm</location>
        <location evidence="1">Cytoskeleton</location>
    </subcellularLocation>
</comment>